<evidence type="ECO:0008006" key="7">
    <source>
        <dbReference type="Google" id="ProtNLM"/>
    </source>
</evidence>
<feature type="domain" description="Metalloprotease TldD/E C-terminal" evidence="3">
    <location>
        <begin position="219"/>
        <end position="440"/>
    </location>
</feature>
<feature type="domain" description="Metalloprotease TldD/E central" evidence="4">
    <location>
        <begin position="107"/>
        <end position="211"/>
    </location>
</feature>
<evidence type="ECO:0000313" key="6">
    <source>
        <dbReference type="Proteomes" id="UP000177905"/>
    </source>
</evidence>
<dbReference type="InterPro" id="IPR045569">
    <property type="entry name" value="Metalloprtase-TldD/E_C"/>
</dbReference>
<dbReference type="InterPro" id="IPR035068">
    <property type="entry name" value="TldD/PmbA_N"/>
</dbReference>
<gene>
    <name evidence="5" type="ORF">A2290_05475</name>
</gene>
<evidence type="ECO:0000259" key="4">
    <source>
        <dbReference type="Pfam" id="PF19290"/>
    </source>
</evidence>
<dbReference type="GO" id="GO:0006508">
    <property type="term" value="P:proteolysis"/>
    <property type="evidence" value="ECO:0007669"/>
    <property type="project" value="InterPro"/>
</dbReference>
<dbReference type="Proteomes" id="UP000177905">
    <property type="component" value="Unassembled WGS sequence"/>
</dbReference>
<dbReference type="PANTHER" id="PTHR43421:SF1">
    <property type="entry name" value="METALLOPROTEASE PMBA"/>
    <property type="match status" value="1"/>
</dbReference>
<dbReference type="Gene3D" id="3.30.2290.10">
    <property type="entry name" value="PmbA/TldD superfamily"/>
    <property type="match status" value="1"/>
</dbReference>
<dbReference type="InterPro" id="IPR036059">
    <property type="entry name" value="TldD/PmbA_sf"/>
</dbReference>
<dbReference type="PANTHER" id="PTHR43421">
    <property type="entry name" value="METALLOPROTEASE PMBA"/>
    <property type="match status" value="1"/>
</dbReference>
<proteinExistence type="inferred from homology"/>
<name>A0A1F4S5Q8_UNCSA</name>
<dbReference type="Pfam" id="PF19290">
    <property type="entry name" value="PmbA_TldD_2nd"/>
    <property type="match status" value="1"/>
</dbReference>
<organism evidence="5 6">
    <name type="scientific">candidate division WOR-1 bacterium RIFOXYB2_FULL_36_35</name>
    <dbReference type="NCBI Taxonomy" id="1802578"/>
    <lineage>
        <taxon>Bacteria</taxon>
        <taxon>Bacillati</taxon>
        <taxon>Saganbacteria</taxon>
    </lineage>
</organism>
<reference evidence="5 6" key="1">
    <citation type="journal article" date="2016" name="Nat. Commun.">
        <title>Thousands of microbial genomes shed light on interconnected biogeochemical processes in an aquifer system.</title>
        <authorList>
            <person name="Anantharaman K."/>
            <person name="Brown C.T."/>
            <person name="Hug L.A."/>
            <person name="Sharon I."/>
            <person name="Castelle C.J."/>
            <person name="Probst A.J."/>
            <person name="Thomas B.C."/>
            <person name="Singh A."/>
            <person name="Wilkins M.J."/>
            <person name="Karaoz U."/>
            <person name="Brodie E.L."/>
            <person name="Williams K.H."/>
            <person name="Hubbard S.S."/>
            <person name="Banfield J.F."/>
        </authorList>
    </citation>
    <scope>NUCLEOTIDE SEQUENCE [LARGE SCALE GENOMIC DNA]</scope>
</reference>
<dbReference type="GO" id="GO:0008237">
    <property type="term" value="F:metallopeptidase activity"/>
    <property type="evidence" value="ECO:0007669"/>
    <property type="project" value="InterPro"/>
</dbReference>
<dbReference type="InterPro" id="IPR045570">
    <property type="entry name" value="Metalloprtase-TldD/E_cen_dom"/>
</dbReference>
<sequence>MEKLLTLAKQKESEIEIFKTVSYLTSIDILNGHIESMDNSYEGGISFRVIKNNKMGFAYTTNFDEDDLETILEEAISNAENSHEDKNQTISLLPKEFKNIKTYNREIEELATQDKITLALKTEEFAYKQDKRIKKTEKTSYIETQTKTTIINSNGINSSYNANYYGLMCDIIAEENGMQESGSYFKIIKDIDKNLSEEVGTNAAKKACELLNAKTISPQKIPLVFDPKVGAQLLEAISHLFSADEAQKGKSLLAKKMNQNIGSSILHIIDDGKMKNGLSSSPFDDEGTPTQETILVESGKLIQFLHNNYTAKKEGKQSTGNGKRASYKFLPDVAPTNIFIKEGEIGPQEIISKIKNGLFVTRVMGMHTINPISGDFSIGAAGIMIENGEKTFPVRGITIAGNLLELLNSIETIGDDLEFFPSSSNLGSPTLLINNIAISG</sequence>
<dbReference type="Pfam" id="PF01523">
    <property type="entry name" value="PmbA_TldD_1st"/>
    <property type="match status" value="1"/>
</dbReference>
<dbReference type="GO" id="GO:0005829">
    <property type="term" value="C:cytosol"/>
    <property type="evidence" value="ECO:0007669"/>
    <property type="project" value="TreeGrafter"/>
</dbReference>
<dbReference type="SUPFAM" id="SSF111283">
    <property type="entry name" value="Putative modulator of DNA gyrase, PmbA/TldD"/>
    <property type="match status" value="1"/>
</dbReference>
<feature type="domain" description="Metalloprotease TldD/E N-terminal" evidence="2">
    <location>
        <begin position="16"/>
        <end position="79"/>
    </location>
</feature>
<accession>A0A1F4S5Q8</accession>
<dbReference type="Pfam" id="PF19289">
    <property type="entry name" value="PmbA_TldD_3rd"/>
    <property type="match status" value="1"/>
</dbReference>
<protein>
    <recommendedName>
        <fullName evidence="7">Peptidase</fullName>
    </recommendedName>
</protein>
<dbReference type="EMBL" id="MEUA01000017">
    <property type="protein sequence ID" value="OGC15771.1"/>
    <property type="molecule type" value="Genomic_DNA"/>
</dbReference>
<comment type="similarity">
    <text evidence="1">Belongs to the peptidase U62 family.</text>
</comment>
<evidence type="ECO:0000259" key="3">
    <source>
        <dbReference type="Pfam" id="PF19289"/>
    </source>
</evidence>
<dbReference type="InterPro" id="IPR002510">
    <property type="entry name" value="Metalloprtase-TldD/E_N"/>
</dbReference>
<evidence type="ECO:0000256" key="1">
    <source>
        <dbReference type="ARBA" id="ARBA00005836"/>
    </source>
</evidence>
<evidence type="ECO:0000313" key="5">
    <source>
        <dbReference type="EMBL" id="OGC15771.1"/>
    </source>
</evidence>
<comment type="caution">
    <text evidence="5">The sequence shown here is derived from an EMBL/GenBank/DDBJ whole genome shotgun (WGS) entry which is preliminary data.</text>
</comment>
<dbReference type="AlphaFoldDB" id="A0A1F4S5Q8"/>
<evidence type="ECO:0000259" key="2">
    <source>
        <dbReference type="Pfam" id="PF01523"/>
    </source>
</evidence>
<dbReference type="InterPro" id="IPR047657">
    <property type="entry name" value="PmbA"/>
</dbReference>